<keyword evidence="6" id="KW-0460">Magnesium</keyword>
<evidence type="ECO:0000313" key="13">
    <source>
        <dbReference type="Proteomes" id="UP000233551"/>
    </source>
</evidence>
<protein>
    <recommendedName>
        <fullName evidence="8">3'-5' exonuclease</fullName>
    </recommendedName>
    <alternativeName>
        <fullName evidence="9">Werner Syndrome-like exonuclease</fullName>
    </alternativeName>
</protein>
<dbReference type="Pfam" id="PF01612">
    <property type="entry name" value="DNA_pol_A_exo1"/>
    <property type="match status" value="1"/>
</dbReference>
<dbReference type="STRING" id="22663.A0A2I0K2J1"/>
<evidence type="ECO:0000256" key="8">
    <source>
        <dbReference type="ARBA" id="ARBA00040531"/>
    </source>
</evidence>
<dbReference type="Proteomes" id="UP000233551">
    <property type="component" value="Unassembled WGS sequence"/>
</dbReference>
<reference evidence="12 13" key="1">
    <citation type="submission" date="2017-11" db="EMBL/GenBank/DDBJ databases">
        <title>De-novo sequencing of pomegranate (Punica granatum L.) genome.</title>
        <authorList>
            <person name="Akparov Z."/>
            <person name="Amiraslanov A."/>
            <person name="Hajiyeva S."/>
            <person name="Abbasov M."/>
            <person name="Kaur K."/>
            <person name="Hamwieh A."/>
            <person name="Solovyev V."/>
            <person name="Salamov A."/>
            <person name="Braich B."/>
            <person name="Kosarev P."/>
            <person name="Mahmoud A."/>
            <person name="Hajiyev E."/>
            <person name="Babayeva S."/>
            <person name="Izzatullayeva V."/>
            <person name="Mammadov A."/>
            <person name="Mammadov A."/>
            <person name="Sharifova S."/>
            <person name="Ojaghi J."/>
            <person name="Eynullazada K."/>
            <person name="Bayramov B."/>
            <person name="Abdulazimova A."/>
            <person name="Shahmuradov I."/>
        </authorList>
    </citation>
    <scope>NUCLEOTIDE SEQUENCE [LARGE SCALE GENOMIC DNA]</scope>
    <source>
        <strain evidence="13">cv. AG2017</strain>
        <tissue evidence="12">Leaf</tissue>
    </source>
</reference>
<keyword evidence="2" id="KW-0540">Nuclease</keyword>
<dbReference type="SMART" id="SM00474">
    <property type="entry name" value="35EXOc"/>
    <property type="match status" value="1"/>
</dbReference>
<dbReference type="InterPro" id="IPR002562">
    <property type="entry name" value="3'-5'_exonuclease_dom"/>
</dbReference>
<feature type="compositionally biased region" description="Low complexity" evidence="10">
    <location>
        <begin position="8"/>
        <end position="24"/>
    </location>
</feature>
<name>A0A2I0K2J1_PUNGR</name>
<dbReference type="Gene3D" id="3.30.420.10">
    <property type="entry name" value="Ribonuclease H-like superfamily/Ribonuclease H"/>
    <property type="match status" value="1"/>
</dbReference>
<keyword evidence="3" id="KW-0479">Metal-binding</keyword>
<evidence type="ECO:0000256" key="10">
    <source>
        <dbReference type="SAM" id="MobiDB-lite"/>
    </source>
</evidence>
<dbReference type="GO" id="GO:0005634">
    <property type="term" value="C:nucleus"/>
    <property type="evidence" value="ECO:0007669"/>
    <property type="project" value="UniProtKB-SubCell"/>
</dbReference>
<dbReference type="GO" id="GO:0006139">
    <property type="term" value="P:nucleobase-containing compound metabolic process"/>
    <property type="evidence" value="ECO:0007669"/>
    <property type="project" value="InterPro"/>
</dbReference>
<dbReference type="InterPro" id="IPR051132">
    <property type="entry name" value="3-5_Exonuclease_domain"/>
</dbReference>
<keyword evidence="13" id="KW-1185">Reference proteome</keyword>
<comment type="subcellular location">
    <subcellularLocation>
        <location evidence="1">Nucleus</location>
    </subcellularLocation>
</comment>
<evidence type="ECO:0000259" key="11">
    <source>
        <dbReference type="SMART" id="SM00474"/>
    </source>
</evidence>
<evidence type="ECO:0000256" key="3">
    <source>
        <dbReference type="ARBA" id="ARBA00022723"/>
    </source>
</evidence>
<evidence type="ECO:0000256" key="4">
    <source>
        <dbReference type="ARBA" id="ARBA00022801"/>
    </source>
</evidence>
<evidence type="ECO:0000256" key="1">
    <source>
        <dbReference type="ARBA" id="ARBA00004123"/>
    </source>
</evidence>
<proteinExistence type="predicted"/>
<dbReference type="PANTHER" id="PTHR13620">
    <property type="entry name" value="3-5 EXONUCLEASE"/>
    <property type="match status" value="1"/>
</dbReference>
<dbReference type="GO" id="GO:0003676">
    <property type="term" value="F:nucleic acid binding"/>
    <property type="evidence" value="ECO:0007669"/>
    <property type="project" value="InterPro"/>
</dbReference>
<evidence type="ECO:0000313" key="12">
    <source>
        <dbReference type="EMBL" id="PKI62777.1"/>
    </source>
</evidence>
<dbReference type="AlphaFoldDB" id="A0A2I0K2J1"/>
<dbReference type="GO" id="GO:0046872">
    <property type="term" value="F:metal ion binding"/>
    <property type="evidence" value="ECO:0007669"/>
    <property type="project" value="UniProtKB-KW"/>
</dbReference>
<keyword evidence="5" id="KW-0269">Exonuclease</keyword>
<organism evidence="12 13">
    <name type="scientific">Punica granatum</name>
    <name type="common">Pomegranate</name>
    <dbReference type="NCBI Taxonomy" id="22663"/>
    <lineage>
        <taxon>Eukaryota</taxon>
        <taxon>Viridiplantae</taxon>
        <taxon>Streptophyta</taxon>
        <taxon>Embryophyta</taxon>
        <taxon>Tracheophyta</taxon>
        <taxon>Spermatophyta</taxon>
        <taxon>Magnoliopsida</taxon>
        <taxon>eudicotyledons</taxon>
        <taxon>Gunneridae</taxon>
        <taxon>Pentapetalae</taxon>
        <taxon>rosids</taxon>
        <taxon>malvids</taxon>
        <taxon>Myrtales</taxon>
        <taxon>Lythraceae</taxon>
        <taxon>Punica</taxon>
    </lineage>
</organism>
<gene>
    <name evidence="12" type="ORF">CRG98_016836</name>
</gene>
<dbReference type="InterPro" id="IPR012337">
    <property type="entry name" value="RNaseH-like_sf"/>
</dbReference>
<sequence>METPNNPVVSGSTATSSGLTGGVSIAIPGWDEPLTEEELEAIDASVEAASAGRAPNHKKRRPPEAEDSRIETPRRRLPRSSSLSPCQVNEVMRYPSMAFGGRILYSRTTVEVEKSAAELLKKINALKRLTDQVTIGFDIEWRPTFRRGAPLRKAAVMQICCNTDDCYVMHIVHSNIPQSLKLILEDRAVIKVGVGIVNDAVKVQKDYNVSVQACEDLSWLANEKLHHDQRNWSLAHLTEILVSKQLFSLIPLGYSILLVYENLIYLELSCKTWDMLPKPRNIRLGNWEALFLSREQLHYAATDAFASWHLYKVLKSLPDLETNNSEIDNKKEAATSVLL</sequence>
<dbReference type="EMBL" id="PGOL01000930">
    <property type="protein sequence ID" value="PKI62777.1"/>
    <property type="molecule type" value="Genomic_DNA"/>
</dbReference>
<dbReference type="CDD" id="cd06141">
    <property type="entry name" value="WRN_exo"/>
    <property type="match status" value="1"/>
</dbReference>
<keyword evidence="4" id="KW-0378">Hydrolase</keyword>
<dbReference type="InterPro" id="IPR036397">
    <property type="entry name" value="RNaseH_sf"/>
</dbReference>
<dbReference type="SUPFAM" id="SSF53098">
    <property type="entry name" value="Ribonuclease H-like"/>
    <property type="match status" value="1"/>
</dbReference>
<feature type="compositionally biased region" description="Basic and acidic residues" evidence="10">
    <location>
        <begin position="62"/>
        <end position="74"/>
    </location>
</feature>
<feature type="domain" description="3'-5' exonuclease" evidence="11">
    <location>
        <begin position="107"/>
        <end position="319"/>
    </location>
</feature>
<dbReference type="PANTHER" id="PTHR13620:SF109">
    <property type="entry name" value="3'-5' EXONUCLEASE"/>
    <property type="match status" value="1"/>
</dbReference>
<keyword evidence="7" id="KW-0539">Nucleus</keyword>
<feature type="region of interest" description="Disordered" evidence="10">
    <location>
        <begin position="1"/>
        <end position="30"/>
    </location>
</feature>
<comment type="caution">
    <text evidence="12">The sequence shown here is derived from an EMBL/GenBank/DDBJ whole genome shotgun (WGS) entry which is preliminary data.</text>
</comment>
<feature type="region of interest" description="Disordered" evidence="10">
    <location>
        <begin position="42"/>
        <end position="82"/>
    </location>
</feature>
<evidence type="ECO:0000256" key="2">
    <source>
        <dbReference type="ARBA" id="ARBA00022722"/>
    </source>
</evidence>
<accession>A0A2I0K2J1</accession>
<dbReference type="GO" id="GO:0008408">
    <property type="term" value="F:3'-5' exonuclease activity"/>
    <property type="evidence" value="ECO:0007669"/>
    <property type="project" value="InterPro"/>
</dbReference>
<evidence type="ECO:0000256" key="5">
    <source>
        <dbReference type="ARBA" id="ARBA00022839"/>
    </source>
</evidence>
<evidence type="ECO:0000256" key="7">
    <source>
        <dbReference type="ARBA" id="ARBA00023242"/>
    </source>
</evidence>
<evidence type="ECO:0000256" key="6">
    <source>
        <dbReference type="ARBA" id="ARBA00022842"/>
    </source>
</evidence>
<evidence type="ECO:0000256" key="9">
    <source>
        <dbReference type="ARBA" id="ARBA00042761"/>
    </source>
</evidence>